<dbReference type="InterPro" id="IPR057724">
    <property type="entry name" value="TCTN1-3_N"/>
</dbReference>
<dbReference type="PROSITE" id="PS51381">
    <property type="entry name" value="C2_B9"/>
    <property type="match status" value="1"/>
</dbReference>
<feature type="domain" description="Tectonic-1-3 N-terminal" evidence="12">
    <location>
        <begin position="226"/>
        <end position="271"/>
    </location>
</feature>
<keyword evidence="10" id="KW-0472">Membrane</keyword>
<feature type="region of interest" description="Disordered" evidence="9">
    <location>
        <begin position="187"/>
        <end position="207"/>
    </location>
</feature>
<keyword evidence="4" id="KW-0732">Signal</keyword>
<gene>
    <name evidence="13" type="ORF">CHIRRI_LOCUS6216</name>
</gene>
<comment type="subcellular location">
    <subcellularLocation>
        <location evidence="1">Cytoplasm</location>
        <location evidence="1">Cytoskeleton</location>
        <location evidence="1">Cilium basal body</location>
    </subcellularLocation>
</comment>
<dbReference type="OrthoDB" id="184109at2759"/>
<evidence type="ECO:0000256" key="7">
    <source>
        <dbReference type="ARBA" id="ARBA00023212"/>
    </source>
</evidence>
<keyword evidence="10" id="KW-1133">Transmembrane helix</keyword>
<dbReference type="PANTHER" id="PTHR14611">
    <property type="entry name" value="TECTONIC FAMILY MEMBER"/>
    <property type="match status" value="1"/>
</dbReference>
<keyword evidence="8" id="KW-0966">Cell projection</keyword>
<dbReference type="InterPro" id="IPR011677">
    <property type="entry name" value="TCTN1-3_dom"/>
</dbReference>
<dbReference type="Pfam" id="PF07162">
    <property type="entry name" value="B9-C2"/>
    <property type="match status" value="1"/>
</dbReference>
<evidence type="ECO:0000256" key="5">
    <source>
        <dbReference type="ARBA" id="ARBA00022794"/>
    </source>
</evidence>
<dbReference type="GO" id="GO:0035869">
    <property type="term" value="C:ciliary transition zone"/>
    <property type="evidence" value="ECO:0007669"/>
    <property type="project" value="TreeGrafter"/>
</dbReference>
<evidence type="ECO:0000259" key="12">
    <source>
        <dbReference type="Pfam" id="PF25752"/>
    </source>
</evidence>
<keyword evidence="5" id="KW-0970">Cilium biogenesis/degradation</keyword>
<evidence type="ECO:0000256" key="10">
    <source>
        <dbReference type="SAM" id="Phobius"/>
    </source>
</evidence>
<dbReference type="Proteomes" id="UP001153620">
    <property type="component" value="Chromosome 2"/>
</dbReference>
<dbReference type="Pfam" id="PF07773">
    <property type="entry name" value="TCTN_DUF1619"/>
    <property type="match status" value="1"/>
</dbReference>
<dbReference type="PANTHER" id="PTHR14611:SF2">
    <property type="entry name" value="TECTONIC"/>
    <property type="match status" value="1"/>
</dbReference>
<dbReference type="InterPro" id="IPR040354">
    <property type="entry name" value="TCTN1-3"/>
</dbReference>
<accession>A0A9N9RU66</accession>
<dbReference type="Pfam" id="PF25752">
    <property type="entry name" value="DUF1619_N"/>
    <property type="match status" value="1"/>
</dbReference>
<keyword evidence="14" id="KW-1185">Reference proteome</keyword>
<keyword evidence="10" id="KW-0812">Transmembrane</keyword>
<evidence type="ECO:0000256" key="6">
    <source>
        <dbReference type="ARBA" id="ARBA00023180"/>
    </source>
</evidence>
<organism evidence="13 14">
    <name type="scientific">Chironomus riparius</name>
    <dbReference type="NCBI Taxonomy" id="315576"/>
    <lineage>
        <taxon>Eukaryota</taxon>
        <taxon>Metazoa</taxon>
        <taxon>Ecdysozoa</taxon>
        <taxon>Arthropoda</taxon>
        <taxon>Hexapoda</taxon>
        <taxon>Insecta</taxon>
        <taxon>Pterygota</taxon>
        <taxon>Neoptera</taxon>
        <taxon>Endopterygota</taxon>
        <taxon>Diptera</taxon>
        <taxon>Nematocera</taxon>
        <taxon>Chironomoidea</taxon>
        <taxon>Chironomidae</taxon>
        <taxon>Chironominae</taxon>
        <taxon>Chironomus</taxon>
    </lineage>
</organism>
<evidence type="ECO:0000259" key="11">
    <source>
        <dbReference type="Pfam" id="PF07773"/>
    </source>
</evidence>
<evidence type="ECO:0000256" key="3">
    <source>
        <dbReference type="ARBA" id="ARBA00022490"/>
    </source>
</evidence>
<keyword evidence="3" id="KW-0963">Cytoplasm</keyword>
<dbReference type="AlphaFoldDB" id="A0A9N9RU66"/>
<feature type="transmembrane region" description="Helical" evidence="10">
    <location>
        <begin position="767"/>
        <end position="786"/>
    </location>
</feature>
<dbReference type="GO" id="GO:0060271">
    <property type="term" value="P:cilium assembly"/>
    <property type="evidence" value="ECO:0007669"/>
    <property type="project" value="TreeGrafter"/>
</dbReference>
<feature type="domain" description="Tectonic-1-3" evidence="11">
    <location>
        <begin position="341"/>
        <end position="515"/>
    </location>
</feature>
<evidence type="ECO:0000313" key="14">
    <source>
        <dbReference type="Proteomes" id="UP001153620"/>
    </source>
</evidence>
<evidence type="ECO:0000256" key="8">
    <source>
        <dbReference type="ARBA" id="ARBA00023273"/>
    </source>
</evidence>
<keyword evidence="6" id="KW-0325">Glycoprotein</keyword>
<reference evidence="13" key="1">
    <citation type="submission" date="2022-01" db="EMBL/GenBank/DDBJ databases">
        <authorList>
            <person name="King R."/>
        </authorList>
    </citation>
    <scope>NUCLEOTIDE SEQUENCE</scope>
</reference>
<evidence type="ECO:0008006" key="15">
    <source>
        <dbReference type="Google" id="ProtNLM"/>
    </source>
</evidence>
<reference evidence="13" key="2">
    <citation type="submission" date="2022-10" db="EMBL/GenBank/DDBJ databases">
        <authorList>
            <consortium name="ENA_rothamsted_submissions"/>
            <consortium name="culmorum"/>
            <person name="King R."/>
        </authorList>
    </citation>
    <scope>NUCLEOTIDE SEQUENCE</scope>
</reference>
<evidence type="ECO:0000256" key="2">
    <source>
        <dbReference type="ARBA" id="ARBA00007633"/>
    </source>
</evidence>
<comment type="similarity">
    <text evidence="2">Belongs to the tectonic family.</text>
</comment>
<evidence type="ECO:0000256" key="1">
    <source>
        <dbReference type="ARBA" id="ARBA00004120"/>
    </source>
</evidence>
<evidence type="ECO:0000256" key="4">
    <source>
        <dbReference type="ARBA" id="ARBA00022729"/>
    </source>
</evidence>
<proteinExistence type="inferred from homology"/>
<evidence type="ECO:0000313" key="13">
    <source>
        <dbReference type="EMBL" id="CAG9803315.1"/>
    </source>
</evidence>
<keyword evidence="7" id="KW-0206">Cytoskeleton</keyword>
<dbReference type="EMBL" id="OU895878">
    <property type="protein sequence ID" value="CAG9803315.1"/>
    <property type="molecule type" value="Genomic_DNA"/>
</dbReference>
<dbReference type="InterPro" id="IPR010796">
    <property type="entry name" value="C2_B9-type_dom"/>
</dbReference>
<protein>
    <recommendedName>
        <fullName evidence="15">Tectonic domain-containing protein</fullName>
    </recommendedName>
</protein>
<name>A0A9N9RU66_9DIPT</name>
<sequence>MAEVYIFGQILSAEKFREPNLFCRWNIQAGSLWKFVEGESEGQTATDCNIIDNISYFGHPIDLHLATRGIQGWPKISIEIFSVNALKQFCPVAIGFTYIPTKPGFHQLKIATWRLAPQTFIDSIKEKFFTGGFTIVKKDLIHTGIDRYKISTISSGTNIVCFAIFIVIAIAACDDNVTTVEVTTLSVPTSSSSPAPSTSTLSTSTTVNTSSTAVPKFENSTKLIQNPSNRTKLLNTTSYVCSCDLTLNCDINCCCDIDCNAEIIEAFDCSLRVDIDDFYHGEGLERCNGDNGLLCIAHDNIPSMDQKLHTPYYSEYSSYKWPKIIQSHETEAKYEFSSHEFYKFGDAVMTYNTKIEKYSAINLPAITIGDYSNCFLTEPVMFLKSKSIQCLRSYNDLCSYNNNLMTQLMHSRLFQQPPKSSSSQEGLETFNVIIESCKYSFDNCTQITVSNRSKIDEIQEYLYDEVYEDIQLTFLINDTKILSATIKFGCHNELICNNNDELETTKIIQNINVKFENVNENRTERRIRKKRRGYSDNELIIASRLRPLNESIIVPSSSTEMIFDYFRNDSILDKSYFLKLPEISENGKCVMTAGKHDLIRFNENSHTFCTADLTGDLNSNFTICQQFQHQLMNFLLSAVNLTTNYTLDGYISDVFMSKFWTPQYDKKSWIRASLHNIPLWAPEMQETEKIMTCLNLVTAASYKFLYSTTRSSGVKKYEHFIENLIVAFDKLEELQFTLDDANQTTQNVKIQINVQFVNLFNKNHANAILVMNIYAMILCILLASMAS</sequence>
<evidence type="ECO:0000256" key="9">
    <source>
        <dbReference type="SAM" id="MobiDB-lite"/>
    </source>
</evidence>